<evidence type="ECO:0000313" key="3">
    <source>
        <dbReference type="EMBL" id="MBB4762389.1"/>
    </source>
</evidence>
<name>A0A7W7HX69_9ACTN</name>
<feature type="region of interest" description="Disordered" evidence="1">
    <location>
        <begin position="289"/>
        <end position="405"/>
    </location>
</feature>
<evidence type="ECO:0000256" key="1">
    <source>
        <dbReference type="SAM" id="MobiDB-lite"/>
    </source>
</evidence>
<proteinExistence type="predicted"/>
<feature type="compositionally biased region" description="Basic residues" evidence="1">
    <location>
        <begin position="382"/>
        <end position="405"/>
    </location>
</feature>
<dbReference type="Pfam" id="PF21818">
    <property type="entry name" value="DUF6884"/>
    <property type="match status" value="1"/>
</dbReference>
<evidence type="ECO:0000313" key="4">
    <source>
        <dbReference type="Proteomes" id="UP000578112"/>
    </source>
</evidence>
<organism evidence="3 4">
    <name type="scientific">Actinoplanes digitatis</name>
    <dbReference type="NCBI Taxonomy" id="1868"/>
    <lineage>
        <taxon>Bacteria</taxon>
        <taxon>Bacillati</taxon>
        <taxon>Actinomycetota</taxon>
        <taxon>Actinomycetes</taxon>
        <taxon>Micromonosporales</taxon>
        <taxon>Micromonosporaceae</taxon>
        <taxon>Actinoplanes</taxon>
    </lineage>
</organism>
<keyword evidence="4" id="KW-1185">Reference proteome</keyword>
<dbReference type="AlphaFoldDB" id="A0A7W7HX69"/>
<dbReference type="Proteomes" id="UP000578112">
    <property type="component" value="Unassembled WGS sequence"/>
</dbReference>
<feature type="compositionally biased region" description="Basic residues" evidence="1">
    <location>
        <begin position="297"/>
        <end position="312"/>
    </location>
</feature>
<gene>
    <name evidence="3" type="ORF">BJ971_002945</name>
</gene>
<feature type="domain" description="DUF6884" evidence="2">
    <location>
        <begin position="2"/>
        <end position="128"/>
    </location>
</feature>
<reference evidence="3 4" key="1">
    <citation type="submission" date="2020-08" db="EMBL/GenBank/DDBJ databases">
        <title>Sequencing the genomes of 1000 actinobacteria strains.</title>
        <authorList>
            <person name="Klenk H.-P."/>
        </authorList>
    </citation>
    <scope>NUCLEOTIDE SEQUENCE [LARGE SCALE GENOMIC DNA]</scope>
    <source>
        <strain evidence="3 4">DSM 43149</strain>
    </source>
</reference>
<dbReference type="EMBL" id="JACHNH010000001">
    <property type="protein sequence ID" value="MBB4762389.1"/>
    <property type="molecule type" value="Genomic_DNA"/>
</dbReference>
<comment type="caution">
    <text evidence="3">The sequence shown here is derived from an EMBL/GenBank/DDBJ whole genome shotgun (WGS) entry which is preliminary data.</text>
</comment>
<dbReference type="RefSeq" id="WP_184993448.1">
    <property type="nucleotide sequence ID" value="NZ_BOMK01000012.1"/>
</dbReference>
<feature type="compositionally biased region" description="Low complexity" evidence="1">
    <location>
        <begin position="346"/>
        <end position="362"/>
    </location>
</feature>
<accession>A0A7W7HX69</accession>
<evidence type="ECO:0000259" key="2">
    <source>
        <dbReference type="Pfam" id="PF21818"/>
    </source>
</evidence>
<dbReference type="InterPro" id="IPR049251">
    <property type="entry name" value="DUF6884"/>
</dbReference>
<sequence length="405" mass="44669">MKTKTATPAPARQLYCSPLFDRRRRYAEQRGLSWYVLSAEHGLVAPDTLLEPYDVDLSEQTNQYRGAWAQWVVAKLRQIDGDLAGRRVEIHAGDAYATTLVPLLSAAGADVRRPLARLSMGRQLAWYDDVNKPDAAAPFAELTILDGPHSLPPFSHRWPDGPEEFDGGAALVVQNGVSRHHIRIGTGVRAAYGRDRRRMVVWVDGRPVAGGFGTDDHAHTRRLASTVKDADGRPLGPADPLPVHYLGFPLVRLADVVTGPGPRDAMAVHLPEADTAAWAAYAVARLRTSQSDVPATARRRTPGPTSRGRRRWWGNSWRTGAGTPKNRRESPSGTRPTRLPTRWCSETRSPSFSRSSSTRESPPSGPGGHRTICGNGWDISTRRRSPPTRARSPMRWRGLRRCTGT</sequence>
<protein>
    <recommendedName>
        <fullName evidence="2">DUF6884 domain-containing protein</fullName>
    </recommendedName>
</protein>